<keyword evidence="3" id="KW-1185">Reference proteome</keyword>
<proteinExistence type="predicted"/>
<protein>
    <submittedName>
        <fullName evidence="2">DHH phosphoesterase</fullName>
    </submittedName>
</protein>
<sequence length="319" mass="37459">MNEKYLIIYHKEDNDGLFSMAIVYNYLVNDERVAKDNIRLFGADYNDLEKLSLDDDIISDSDYIYITDVSFNTVEKMIQLKEMFKENLVWIDHHKPMIENSVKKGFNDINGIRDTKHSALYNVFKYLYKDDKKMPEILKILSAWDSWSYEDEGYEFDLCRYVNIGVNNKYNLKTDEIIHYVYVLLYDPELISLYESIDELESIGKFECDVFDRIYENNINMYGDFSWTVNGRSACALFIQGPSNSQIFKTCKDKVQNGIIFKRLNDSNWVLSLYNTDNQHDFHCGEYLKKYFNGGGHEGAAGCQISEDKFIEILKKKSI</sequence>
<dbReference type="PANTHER" id="PTHR42146">
    <property type="entry name" value="3',5'-CYCLIC-NUCLEOTIDE PHOSPHODIESTERASE"/>
    <property type="match status" value="1"/>
</dbReference>
<reference evidence="2 3" key="1">
    <citation type="submission" date="2023-11" db="EMBL/GenBank/DDBJ databases">
        <authorList>
            <person name="Cook R."/>
            <person name="Crisci M."/>
            <person name="Pye H."/>
            <person name="Adriaenssens E."/>
            <person name="Santini J."/>
        </authorList>
    </citation>
    <scope>NUCLEOTIDE SEQUENCE [LARGE SCALE GENOMIC DNA]</scope>
    <source>
        <strain evidence="2">Lak_Megaphage_RVC_JS4_GC31</strain>
    </source>
</reference>
<dbReference type="Pfam" id="PF01368">
    <property type="entry name" value="DHH"/>
    <property type="match status" value="1"/>
</dbReference>
<name>A0ABZ0Z4T3_9CAUD</name>
<accession>A0ABZ0Z4T3</accession>
<dbReference type="InterPro" id="IPR052968">
    <property type="entry name" value="Nucleotide_metab_enz"/>
</dbReference>
<organism evidence="2 3">
    <name type="scientific">phage Lak_Megaphage_RVC_JS4_GC31</name>
    <dbReference type="NCBI Taxonomy" id="3109228"/>
    <lineage>
        <taxon>Viruses</taxon>
        <taxon>Duplodnaviria</taxon>
        <taxon>Heunggongvirae</taxon>
        <taxon>Uroviricota</taxon>
        <taxon>Caudoviricetes</taxon>
        <taxon>Caudoviricetes code 15 clade</taxon>
    </lineage>
</organism>
<evidence type="ECO:0000259" key="1">
    <source>
        <dbReference type="Pfam" id="PF01368"/>
    </source>
</evidence>
<dbReference type="Proteomes" id="UP001349343">
    <property type="component" value="Segment"/>
</dbReference>
<dbReference type="Gene3D" id="3.10.310.30">
    <property type="match status" value="1"/>
</dbReference>
<dbReference type="InterPro" id="IPR038763">
    <property type="entry name" value="DHH_sf"/>
</dbReference>
<dbReference type="PANTHER" id="PTHR42146:SF1">
    <property type="entry name" value="OLIGORIBONUCLEASE NRNB"/>
    <property type="match status" value="1"/>
</dbReference>
<dbReference type="InterPro" id="IPR001667">
    <property type="entry name" value="DDH_dom"/>
</dbReference>
<evidence type="ECO:0000313" key="3">
    <source>
        <dbReference type="Proteomes" id="UP001349343"/>
    </source>
</evidence>
<dbReference type="SUPFAM" id="SSF64182">
    <property type="entry name" value="DHH phosphoesterases"/>
    <property type="match status" value="1"/>
</dbReference>
<evidence type="ECO:0000313" key="2">
    <source>
        <dbReference type="EMBL" id="WQJ53089.1"/>
    </source>
</evidence>
<feature type="domain" description="DDH" evidence="1">
    <location>
        <begin position="6"/>
        <end position="138"/>
    </location>
</feature>
<dbReference type="EMBL" id="OR769222">
    <property type="protein sequence ID" value="WQJ53089.1"/>
    <property type="molecule type" value="Genomic_DNA"/>
</dbReference>